<dbReference type="PROSITE" id="PS50199">
    <property type="entry name" value="ZF_RANBP2_2"/>
    <property type="match status" value="1"/>
</dbReference>
<dbReference type="PROSITE" id="PS01358">
    <property type="entry name" value="ZF_RANBP2_1"/>
    <property type="match status" value="1"/>
</dbReference>
<dbReference type="EMBL" id="DMUP01000196">
    <property type="protein sequence ID" value="HAR56775.1"/>
    <property type="molecule type" value="Genomic_DNA"/>
</dbReference>
<accession>A0A348WQG3</accession>
<evidence type="ECO:0000259" key="4">
    <source>
        <dbReference type="PROSITE" id="PS50199"/>
    </source>
</evidence>
<feature type="domain" description="RanBP2-type" evidence="4">
    <location>
        <begin position="77"/>
        <end position="106"/>
    </location>
</feature>
<comment type="caution">
    <text evidence="5">The sequence shown here is derived from an EMBL/GenBank/DDBJ whole genome shotgun (WGS) entry which is preliminary data.</text>
</comment>
<dbReference type="RefSeq" id="WP_272978600.1">
    <property type="nucleotide sequence ID" value="NZ_DBGH01000126.1"/>
</dbReference>
<keyword evidence="3" id="KW-0862">Zinc</keyword>
<protein>
    <recommendedName>
        <fullName evidence="4">RanBP2-type domain-containing protein</fullName>
    </recommendedName>
</protein>
<sequence>MSDQWIKIYRASSPIEAELLGGLLRAEGIQVHVPNNPSAGGVGELPADAIETAIYVMPEAYDAAKHILSLYEQNSANNAEWCCPACGELNPASFEECWQCQKERPVTD</sequence>
<dbReference type="AlphaFoldDB" id="A0A348WQG3"/>
<evidence type="ECO:0000313" key="5">
    <source>
        <dbReference type="EMBL" id="HAR56775.1"/>
    </source>
</evidence>
<gene>
    <name evidence="5" type="ORF">DCR58_08330</name>
</gene>
<evidence type="ECO:0000313" key="6">
    <source>
        <dbReference type="Proteomes" id="UP000262878"/>
    </source>
</evidence>
<proteinExistence type="predicted"/>
<keyword evidence="1" id="KW-0479">Metal-binding</keyword>
<evidence type="ECO:0000256" key="3">
    <source>
        <dbReference type="ARBA" id="ARBA00022833"/>
    </source>
</evidence>
<name>A0A348WQG3_9GAMM</name>
<reference evidence="5 6" key="1">
    <citation type="journal article" date="2018" name="Nat. Biotechnol.">
        <title>A standardized bacterial taxonomy based on genome phylogeny substantially revises the tree of life.</title>
        <authorList>
            <person name="Parks D.H."/>
            <person name="Chuvochina M."/>
            <person name="Waite D.W."/>
            <person name="Rinke C."/>
            <person name="Skarshewski A."/>
            <person name="Chaumeil P.A."/>
            <person name="Hugenholtz P."/>
        </authorList>
    </citation>
    <scope>NUCLEOTIDE SEQUENCE [LARGE SCALE GENOMIC DNA]</scope>
    <source>
        <strain evidence="5">UBA9360</strain>
    </source>
</reference>
<keyword evidence="2" id="KW-0863">Zinc-finger</keyword>
<dbReference type="Proteomes" id="UP000262878">
    <property type="component" value="Unassembled WGS sequence"/>
</dbReference>
<evidence type="ECO:0000256" key="1">
    <source>
        <dbReference type="ARBA" id="ARBA00022723"/>
    </source>
</evidence>
<dbReference type="GO" id="GO:0008270">
    <property type="term" value="F:zinc ion binding"/>
    <property type="evidence" value="ECO:0007669"/>
    <property type="project" value="UniProtKB-KW"/>
</dbReference>
<dbReference type="InterPro" id="IPR018551">
    <property type="entry name" value="DUF2007"/>
</dbReference>
<evidence type="ECO:0000256" key="2">
    <source>
        <dbReference type="ARBA" id="ARBA00022771"/>
    </source>
</evidence>
<organism evidence="5 6">
    <name type="scientific">Idiomarina baltica</name>
    <dbReference type="NCBI Taxonomy" id="190892"/>
    <lineage>
        <taxon>Bacteria</taxon>
        <taxon>Pseudomonadati</taxon>
        <taxon>Pseudomonadota</taxon>
        <taxon>Gammaproteobacteria</taxon>
        <taxon>Alteromonadales</taxon>
        <taxon>Idiomarinaceae</taxon>
        <taxon>Idiomarina</taxon>
    </lineage>
</organism>
<dbReference type="Pfam" id="PF09413">
    <property type="entry name" value="DUF2007"/>
    <property type="match status" value="1"/>
</dbReference>
<dbReference type="InterPro" id="IPR001876">
    <property type="entry name" value="Znf_RanBP2"/>
</dbReference>
<dbReference type="STRING" id="314276.OS145_09670"/>